<organism evidence="2">
    <name type="scientific">Vitis vinifera</name>
    <name type="common">Grape</name>
    <dbReference type="NCBI Taxonomy" id="29760"/>
    <lineage>
        <taxon>Eukaryota</taxon>
        <taxon>Viridiplantae</taxon>
        <taxon>Streptophyta</taxon>
        <taxon>Embryophyta</taxon>
        <taxon>Tracheophyta</taxon>
        <taxon>Spermatophyta</taxon>
        <taxon>Magnoliopsida</taxon>
        <taxon>eudicotyledons</taxon>
        <taxon>Gunneridae</taxon>
        <taxon>Pentapetalae</taxon>
        <taxon>rosids</taxon>
        <taxon>Vitales</taxon>
        <taxon>Vitaceae</taxon>
        <taxon>Viteae</taxon>
        <taxon>Vitis</taxon>
    </lineage>
</organism>
<dbReference type="InterPro" id="IPR056712">
    <property type="entry name" value="DUF7810"/>
</dbReference>
<accession>A5AIV1</accession>
<reference evidence="2" key="1">
    <citation type="journal article" date="2007" name="PLoS ONE">
        <title>The first genome sequence of an elite grapevine cultivar (Pinot noir Vitis vinifera L.): coping with a highly heterozygous genome.</title>
        <authorList>
            <person name="Velasco R."/>
            <person name="Zharkikh A."/>
            <person name="Troggio M."/>
            <person name="Cartwright D.A."/>
            <person name="Cestaro A."/>
            <person name="Pruss D."/>
            <person name="Pindo M."/>
            <person name="FitzGerald L.M."/>
            <person name="Vezzulli S."/>
            <person name="Reid J."/>
            <person name="Malacarne G."/>
            <person name="Iliev D."/>
            <person name="Coppola G."/>
            <person name="Wardell B."/>
            <person name="Micheletti D."/>
            <person name="Macalma T."/>
            <person name="Facci M."/>
            <person name="Mitchell J.T."/>
            <person name="Perazzolli M."/>
            <person name="Eldredge G."/>
            <person name="Gatto P."/>
            <person name="Oyzerski R."/>
            <person name="Moretto M."/>
            <person name="Gutin N."/>
            <person name="Stefanini M."/>
            <person name="Chen Y."/>
            <person name="Segala C."/>
            <person name="Davenport C."/>
            <person name="Dematte L."/>
            <person name="Mraz A."/>
            <person name="Battilana J."/>
            <person name="Stormo K."/>
            <person name="Costa F."/>
            <person name="Tao Q."/>
            <person name="Si-Ammour A."/>
            <person name="Harkins T."/>
            <person name="Lackey A."/>
            <person name="Perbost C."/>
            <person name="Taillon B."/>
            <person name="Stella A."/>
            <person name="Solovyev V."/>
            <person name="Fawcett J.A."/>
            <person name="Sterck L."/>
            <person name="Vandepoele K."/>
            <person name="Grando S.M."/>
            <person name="Toppo S."/>
            <person name="Moser C."/>
            <person name="Lanchbury J."/>
            <person name="Bogden R."/>
            <person name="Skolnick M."/>
            <person name="Sgaramella V."/>
            <person name="Bhatnagar S.K."/>
            <person name="Fontana P."/>
            <person name="Gutin A."/>
            <person name="Van de Peer Y."/>
            <person name="Salamini F."/>
            <person name="Viola R."/>
        </authorList>
    </citation>
    <scope>NUCLEOTIDE SEQUENCE</scope>
</reference>
<dbReference type="ExpressionAtlas" id="A5AIV1">
    <property type="expression patterns" value="baseline"/>
</dbReference>
<dbReference type="EMBL" id="AM427735">
    <property type="protein sequence ID" value="CAN71370.1"/>
    <property type="molecule type" value="Genomic_DNA"/>
</dbReference>
<dbReference type="PANTHER" id="PTHR35736:SF3">
    <property type="match status" value="1"/>
</dbReference>
<sequence length="541" mass="60633">MESDSARSSGLSWILSPLMMRSTAPRRRRLSVLGLLLCCTILTFYTLLLLSLTAVVPSPELSFPGTLLETSLPVASPEIPTEDVQSANSTSPTKGSAEIQRRKMQKELPCATVEEMGEAFGHVSWKESLKVRRLIRDHFALHGASRVRELPPEQFCKQGFVIGKASQAGFGNEMGKYPFQNYISYTDLSFTMNEVKHLWRRNDCVGIIIEYENSNGRFKGTTDAVAAQFFLKNIHPQMRKAASTLFGKPGYLQSRPNTFGELMRAIISPSENVQEAVNWTLRGGPDPHITLHMRMLMNKSPRAVNSALSCIQKTLFSNHLKVPRPRVVLVSDTPSLIKDITPKLKEFSEVVHFDYNLFSGKISRGKVNDLRQSEFRVKDWGSAPRWVAFVDFFLASLAKHAVVSGAQRRVGTTYAQLIAALAAAHQLEENDATASKFSFFSSFQSNLLREGLHHQVGWGHVWNRFAGPLSCPSQPKQCALTPLLAPAWWDGNLQSPIPRDIRRLEQYGVKLSSFGIVDEKRLHSFCKSRKTIVKTIQVTQQ</sequence>
<evidence type="ECO:0000313" key="2">
    <source>
        <dbReference type="EMBL" id="CAN71370.1"/>
    </source>
</evidence>
<feature type="region of interest" description="Disordered" evidence="1">
    <location>
        <begin position="78"/>
        <end position="101"/>
    </location>
</feature>
<gene>
    <name evidence="2" type="ORF">VITISV_023351</name>
</gene>
<dbReference type="Pfam" id="PF25102">
    <property type="entry name" value="DUF7810"/>
    <property type="match status" value="2"/>
</dbReference>
<proteinExistence type="predicted"/>
<protein>
    <submittedName>
        <fullName evidence="2">Uncharacterized protein</fullName>
    </submittedName>
</protein>
<dbReference type="AlphaFoldDB" id="A5AIV1"/>
<dbReference type="PANTHER" id="PTHR35736">
    <property type="entry name" value="EXPRESSED PROTEIN"/>
    <property type="match status" value="1"/>
</dbReference>
<name>A5AIV1_VITVI</name>
<evidence type="ECO:0000256" key="1">
    <source>
        <dbReference type="SAM" id="MobiDB-lite"/>
    </source>
</evidence>
<feature type="compositionally biased region" description="Polar residues" evidence="1">
    <location>
        <begin position="83"/>
        <end position="94"/>
    </location>
</feature>